<evidence type="ECO:0000313" key="9">
    <source>
        <dbReference type="Proteomes" id="UP000006251"/>
    </source>
</evidence>
<dbReference type="SUPFAM" id="SSF54292">
    <property type="entry name" value="2Fe-2S ferredoxin-like"/>
    <property type="match status" value="1"/>
</dbReference>
<dbReference type="STRING" id="1121922.GCA_000428905_01287"/>
<dbReference type="SUPFAM" id="SSF47741">
    <property type="entry name" value="CO dehydrogenase ISP C-domain like"/>
    <property type="match status" value="1"/>
</dbReference>
<dbReference type="Gene3D" id="3.10.20.30">
    <property type="match status" value="1"/>
</dbReference>
<evidence type="ECO:0000256" key="5">
    <source>
        <dbReference type="ARBA" id="ARBA00023014"/>
    </source>
</evidence>
<dbReference type="PROSITE" id="PS00197">
    <property type="entry name" value="2FE2S_FER_1"/>
    <property type="match status" value="1"/>
</dbReference>
<organism evidence="8 9">
    <name type="scientific">Brumicola pallidula DSM 14239 = ACAM 615</name>
    <dbReference type="NCBI Taxonomy" id="1121922"/>
    <lineage>
        <taxon>Bacteria</taxon>
        <taxon>Pseudomonadati</taxon>
        <taxon>Pseudomonadota</taxon>
        <taxon>Gammaproteobacteria</taxon>
        <taxon>Alteromonadales</taxon>
        <taxon>Alteromonadaceae</taxon>
        <taxon>Brumicola</taxon>
    </lineage>
</organism>
<evidence type="ECO:0000256" key="3">
    <source>
        <dbReference type="ARBA" id="ARBA00023002"/>
    </source>
</evidence>
<dbReference type="InterPro" id="IPR036010">
    <property type="entry name" value="2Fe-2S_ferredoxin-like_sf"/>
</dbReference>
<sequence length="168" mass="18424">MIEFSLNGKKIRTDAEADTPLLWVIRDEFGLKGTKFGCGIAMCGACTVHLNGSPVRSCSLPINAIANTDIRTIEGLENQHPLQKAWIEHQVPQCGYCQSGQIMQAAALLATNANPSEDEIETYMSGNLCRCMTYIRIKEAIKEVAMQSDSVVQIYKPKTATRNTQGVS</sequence>
<dbReference type="OrthoDB" id="9775084at2"/>
<feature type="domain" description="2Fe-2S ferredoxin-type" evidence="7">
    <location>
        <begin position="1"/>
        <end position="76"/>
    </location>
</feature>
<proteinExistence type="predicted"/>
<dbReference type="InterPro" id="IPR036884">
    <property type="entry name" value="2Fe-2S-bd_dom_sf"/>
</dbReference>
<dbReference type="GO" id="GO:0016491">
    <property type="term" value="F:oxidoreductase activity"/>
    <property type="evidence" value="ECO:0007669"/>
    <property type="project" value="UniProtKB-KW"/>
</dbReference>
<keyword evidence="6" id="KW-0830">Ubiquinone</keyword>
<dbReference type="RefSeq" id="WP_006011652.1">
    <property type="nucleotide sequence ID" value="NZ_AUAV01000005.1"/>
</dbReference>
<dbReference type="GO" id="GO:0046872">
    <property type="term" value="F:metal ion binding"/>
    <property type="evidence" value="ECO:0007669"/>
    <property type="project" value="UniProtKB-KW"/>
</dbReference>
<evidence type="ECO:0000313" key="8">
    <source>
        <dbReference type="EMBL" id="GAC29104.1"/>
    </source>
</evidence>
<dbReference type="Gene3D" id="1.10.150.120">
    <property type="entry name" value="[2Fe-2S]-binding domain"/>
    <property type="match status" value="1"/>
</dbReference>
<protein>
    <submittedName>
        <fullName evidence="8">4-hydroxybenzoyl-CoA reductase subunit gamma</fullName>
    </submittedName>
</protein>
<dbReference type="InterPro" id="IPR002888">
    <property type="entry name" value="2Fe-2S-bd"/>
</dbReference>
<keyword evidence="3" id="KW-0560">Oxidoreductase</keyword>
<dbReference type="InterPro" id="IPR001041">
    <property type="entry name" value="2Fe-2S_ferredoxin-type"/>
</dbReference>
<dbReference type="PANTHER" id="PTHR44379">
    <property type="entry name" value="OXIDOREDUCTASE WITH IRON-SULFUR SUBUNIT"/>
    <property type="match status" value="1"/>
</dbReference>
<keyword evidence="2" id="KW-0479">Metal-binding</keyword>
<evidence type="ECO:0000256" key="4">
    <source>
        <dbReference type="ARBA" id="ARBA00023004"/>
    </source>
</evidence>
<gene>
    <name evidence="8" type="primary">hcrC</name>
    <name evidence="8" type="ORF">GPAL_2243</name>
</gene>
<evidence type="ECO:0000256" key="6">
    <source>
        <dbReference type="ARBA" id="ARBA00023075"/>
    </source>
</evidence>
<dbReference type="Pfam" id="PF00111">
    <property type="entry name" value="Fer2"/>
    <property type="match status" value="1"/>
</dbReference>
<dbReference type="GO" id="GO:0051537">
    <property type="term" value="F:2 iron, 2 sulfur cluster binding"/>
    <property type="evidence" value="ECO:0007669"/>
    <property type="project" value="UniProtKB-KW"/>
</dbReference>
<evidence type="ECO:0000259" key="7">
    <source>
        <dbReference type="PROSITE" id="PS51085"/>
    </source>
</evidence>
<reference evidence="9" key="1">
    <citation type="journal article" date="2014" name="Environ. Microbiol.">
        <title>Comparative genomics of the marine bacterial genus Glaciecola reveals the high degree of genomic diversity and genomic characteristic for cold adaptation.</title>
        <authorList>
            <person name="Qin Q.L."/>
            <person name="Xie B.B."/>
            <person name="Yu Y."/>
            <person name="Shu Y.L."/>
            <person name="Rong J.C."/>
            <person name="Zhang Y.J."/>
            <person name="Zhao D.L."/>
            <person name="Chen X.L."/>
            <person name="Zhang X.Y."/>
            <person name="Chen B."/>
            <person name="Zhou B.C."/>
            <person name="Zhang Y.Z."/>
        </authorList>
    </citation>
    <scope>NUCLEOTIDE SEQUENCE [LARGE SCALE GENOMIC DNA]</scope>
    <source>
        <strain evidence="9">ACAM 615</strain>
    </source>
</reference>
<dbReference type="EMBL" id="BAEQ01000041">
    <property type="protein sequence ID" value="GAC29104.1"/>
    <property type="molecule type" value="Genomic_DNA"/>
</dbReference>
<keyword evidence="1" id="KW-0001">2Fe-2S</keyword>
<dbReference type="InterPro" id="IPR012675">
    <property type="entry name" value="Beta-grasp_dom_sf"/>
</dbReference>
<evidence type="ECO:0000256" key="2">
    <source>
        <dbReference type="ARBA" id="ARBA00022723"/>
    </source>
</evidence>
<dbReference type="PANTHER" id="PTHR44379:SF2">
    <property type="entry name" value="BLR6218 PROTEIN"/>
    <property type="match status" value="1"/>
</dbReference>
<keyword evidence="5" id="KW-0411">Iron-sulfur</keyword>
<name>K6Y8M2_9ALTE</name>
<dbReference type="AlphaFoldDB" id="K6Y8M2"/>
<dbReference type="InterPro" id="IPR051452">
    <property type="entry name" value="Diverse_Oxidoreductases"/>
</dbReference>
<comment type="caution">
    <text evidence="8">The sequence shown here is derived from an EMBL/GenBank/DDBJ whole genome shotgun (WGS) entry which is preliminary data.</text>
</comment>
<dbReference type="InterPro" id="IPR006058">
    <property type="entry name" value="2Fe2S_fd_BS"/>
</dbReference>
<dbReference type="CDD" id="cd00207">
    <property type="entry name" value="fer2"/>
    <property type="match status" value="1"/>
</dbReference>
<dbReference type="PROSITE" id="PS51085">
    <property type="entry name" value="2FE2S_FER_2"/>
    <property type="match status" value="1"/>
</dbReference>
<accession>K6Y8M2</accession>
<dbReference type="Pfam" id="PF01799">
    <property type="entry name" value="Fer2_2"/>
    <property type="match status" value="1"/>
</dbReference>
<evidence type="ECO:0000256" key="1">
    <source>
        <dbReference type="ARBA" id="ARBA00022714"/>
    </source>
</evidence>
<keyword evidence="9" id="KW-1185">Reference proteome</keyword>
<dbReference type="Proteomes" id="UP000006251">
    <property type="component" value="Unassembled WGS sequence"/>
</dbReference>
<keyword evidence="4" id="KW-0408">Iron</keyword>